<dbReference type="Gene3D" id="2.40.160.20">
    <property type="match status" value="1"/>
</dbReference>
<keyword evidence="1 2" id="KW-0732">Signal</keyword>
<comment type="caution">
    <text evidence="4">The sequence shown here is derived from an EMBL/GenBank/DDBJ whole genome shotgun (WGS) entry which is preliminary data.</text>
</comment>
<reference evidence="4 5" key="1">
    <citation type="submission" date="2024-06" db="EMBL/GenBank/DDBJ databases">
        <authorList>
            <person name="Kim D.-U."/>
        </authorList>
    </citation>
    <scope>NUCLEOTIDE SEQUENCE [LARGE SCALE GENOMIC DNA]</scope>
    <source>
        <strain evidence="4 5">KACC15460</strain>
    </source>
</reference>
<evidence type="ECO:0000313" key="4">
    <source>
        <dbReference type="EMBL" id="MET2832664.1"/>
    </source>
</evidence>
<evidence type="ECO:0000313" key="5">
    <source>
        <dbReference type="Proteomes" id="UP001548832"/>
    </source>
</evidence>
<dbReference type="Pfam" id="PF13505">
    <property type="entry name" value="OMP_b-brl"/>
    <property type="match status" value="1"/>
</dbReference>
<dbReference type="Proteomes" id="UP001548832">
    <property type="component" value="Unassembled WGS sequence"/>
</dbReference>
<organism evidence="4 5">
    <name type="scientific">Mesorhizobium shangrilense</name>
    <dbReference type="NCBI Taxonomy" id="460060"/>
    <lineage>
        <taxon>Bacteria</taxon>
        <taxon>Pseudomonadati</taxon>
        <taxon>Pseudomonadota</taxon>
        <taxon>Alphaproteobacteria</taxon>
        <taxon>Hyphomicrobiales</taxon>
        <taxon>Phyllobacteriaceae</taxon>
        <taxon>Mesorhizobium</taxon>
    </lineage>
</organism>
<dbReference type="InterPro" id="IPR011250">
    <property type="entry name" value="OMP/PagP_B-barrel"/>
</dbReference>
<proteinExistence type="predicted"/>
<dbReference type="RefSeq" id="WP_354464884.1">
    <property type="nucleotide sequence ID" value="NZ_JBEWSZ010000012.1"/>
</dbReference>
<feature type="domain" description="Outer membrane protein beta-barrel" evidence="3">
    <location>
        <begin position="44"/>
        <end position="291"/>
    </location>
</feature>
<feature type="signal peptide" evidence="2">
    <location>
        <begin position="1"/>
        <end position="23"/>
    </location>
</feature>
<evidence type="ECO:0000259" key="3">
    <source>
        <dbReference type="Pfam" id="PF13505"/>
    </source>
</evidence>
<gene>
    <name evidence="4" type="ORF">ABVQ20_37650</name>
</gene>
<name>A0ABV2DRS0_9HYPH</name>
<evidence type="ECO:0000256" key="2">
    <source>
        <dbReference type="SAM" id="SignalP"/>
    </source>
</evidence>
<accession>A0ABV2DRS0</accession>
<feature type="chain" id="PRO_5046199890" evidence="2">
    <location>
        <begin position="24"/>
        <end position="294"/>
    </location>
</feature>
<protein>
    <submittedName>
        <fullName evidence="4">Outer membrane beta-barrel protein</fullName>
    </submittedName>
</protein>
<sequence length="294" mass="31191">MTFKSLTALALAAVLLPLSPVHAADYDPPIYVDQAPDYQPVEVGSGWYLRGDVGYAINKPYEFSETPAGFSTNTQGFSGSVGMGYHFNDYLRGELNFGMLPTSSFDNAFVTTCARTQTTTVVNSASVVTSQTSALESPVASCNGSNNGQNRAFDGMASAFVDLGTYVGLTPYVGGGVGIAYTSYSLTQNARKCVNGNPVSTTDLSGNTTTITTTCLDPSNYAGTSSSEKQFSVTYSLDAGFAYQVSKNLSLDLGYQYVALPSAKYVSFDSAGTPSINKGLSYQTVKLGLRYDLW</sequence>
<dbReference type="SUPFAM" id="SSF56925">
    <property type="entry name" value="OMPA-like"/>
    <property type="match status" value="1"/>
</dbReference>
<dbReference type="InterPro" id="IPR027385">
    <property type="entry name" value="Beta-barrel_OMP"/>
</dbReference>
<evidence type="ECO:0000256" key="1">
    <source>
        <dbReference type="ARBA" id="ARBA00022729"/>
    </source>
</evidence>
<dbReference type="EMBL" id="JBEWSZ010000012">
    <property type="protein sequence ID" value="MET2832664.1"/>
    <property type="molecule type" value="Genomic_DNA"/>
</dbReference>
<keyword evidence="5" id="KW-1185">Reference proteome</keyword>